<evidence type="ECO:0000256" key="2">
    <source>
        <dbReference type="ARBA" id="ARBA00013235"/>
    </source>
</evidence>
<organism evidence="9 10">
    <name type="scientific">Pseudaminobacter soli</name>
    <name type="common">ex Zhang et al. 2022</name>
    <dbReference type="NCBI Taxonomy" id="2831468"/>
    <lineage>
        <taxon>Bacteria</taxon>
        <taxon>Pseudomonadati</taxon>
        <taxon>Pseudomonadota</taxon>
        <taxon>Alphaproteobacteria</taxon>
        <taxon>Hyphomicrobiales</taxon>
        <taxon>Phyllobacteriaceae</taxon>
        <taxon>Pseudaminobacter</taxon>
    </lineage>
</organism>
<evidence type="ECO:0000256" key="6">
    <source>
        <dbReference type="ARBA" id="ARBA00023251"/>
    </source>
</evidence>
<evidence type="ECO:0000256" key="8">
    <source>
        <dbReference type="ARBA" id="ARBA00047633"/>
    </source>
</evidence>
<dbReference type="AlphaFoldDB" id="A0A942I1Q9"/>
<evidence type="ECO:0000256" key="5">
    <source>
        <dbReference type="ARBA" id="ARBA00022737"/>
    </source>
</evidence>
<dbReference type="EMBL" id="JAGWCR010000001">
    <property type="protein sequence ID" value="MBS3647493.1"/>
    <property type="molecule type" value="Genomic_DNA"/>
</dbReference>
<dbReference type="EC" id="2.3.1.28" evidence="2"/>
<comment type="catalytic activity">
    <reaction evidence="8">
        <text>chloramphenicol + acetyl-CoA = chloramphenicol 3-acetate + CoA</text>
        <dbReference type="Rhea" id="RHEA:18421"/>
        <dbReference type="ChEBI" id="CHEBI:16730"/>
        <dbReference type="ChEBI" id="CHEBI:17698"/>
        <dbReference type="ChEBI" id="CHEBI:57287"/>
        <dbReference type="ChEBI" id="CHEBI:57288"/>
        <dbReference type="EC" id="2.3.1.28"/>
    </reaction>
</comment>
<evidence type="ECO:0000256" key="3">
    <source>
        <dbReference type="ARBA" id="ARBA00020291"/>
    </source>
</evidence>
<dbReference type="CDD" id="cd03349">
    <property type="entry name" value="LbH_XAT"/>
    <property type="match status" value="1"/>
</dbReference>
<dbReference type="InterPro" id="IPR001451">
    <property type="entry name" value="Hexapep"/>
</dbReference>
<name>A0A942I1Q9_9HYPH</name>
<dbReference type="InterPro" id="IPR018357">
    <property type="entry name" value="Hexapep_transf_CS"/>
</dbReference>
<sequence length="203" mass="22172">MKGVVGAYSYARLNTTLSGVSSIGRYCSIAEGVTLGGGEHPTDWLSTHPFQYGAASVSTRWSKKRDHVYALRPRQPSPIKVGHDVWIGAKAVVLRGVTIGNGAIIGAGAVVTKDVPPYAIVAGVPARILRYRFEPELIERMKRVRWWNYTADSLLGVRFNNPHKALDDVERLVARGEAEPIPKRTVLLTKGGGLTVLDRGISW</sequence>
<keyword evidence="6" id="KW-0046">Antibiotic resistance</keyword>
<dbReference type="PANTHER" id="PTHR43300:SF12">
    <property type="entry name" value="CHLORAMPHENICOL ACETYLTRANSFERASE"/>
    <property type="match status" value="1"/>
</dbReference>
<evidence type="ECO:0000313" key="10">
    <source>
        <dbReference type="Proteomes" id="UP000680348"/>
    </source>
</evidence>
<dbReference type="GO" id="GO:0008811">
    <property type="term" value="F:chloramphenicol O-acetyltransferase activity"/>
    <property type="evidence" value="ECO:0007669"/>
    <property type="project" value="UniProtKB-EC"/>
</dbReference>
<keyword evidence="5" id="KW-0677">Repeat</keyword>
<dbReference type="InterPro" id="IPR050179">
    <property type="entry name" value="Trans_hexapeptide_repeat"/>
</dbReference>
<gene>
    <name evidence="9" type="ORF">KEU06_02490</name>
</gene>
<keyword evidence="7" id="KW-0012">Acyltransferase</keyword>
<dbReference type="Gene3D" id="2.160.10.10">
    <property type="entry name" value="Hexapeptide repeat proteins"/>
    <property type="match status" value="1"/>
</dbReference>
<dbReference type="InterPro" id="IPR011004">
    <property type="entry name" value="Trimer_LpxA-like_sf"/>
</dbReference>
<evidence type="ECO:0000313" key="9">
    <source>
        <dbReference type="EMBL" id="MBS3647493.1"/>
    </source>
</evidence>
<dbReference type="Pfam" id="PF00132">
    <property type="entry name" value="Hexapep"/>
    <property type="match status" value="1"/>
</dbReference>
<evidence type="ECO:0000256" key="7">
    <source>
        <dbReference type="ARBA" id="ARBA00023315"/>
    </source>
</evidence>
<evidence type="ECO:0000256" key="1">
    <source>
        <dbReference type="ARBA" id="ARBA00007274"/>
    </source>
</evidence>
<accession>A0A942I1Q9</accession>
<dbReference type="GO" id="GO:0046677">
    <property type="term" value="P:response to antibiotic"/>
    <property type="evidence" value="ECO:0007669"/>
    <property type="project" value="UniProtKB-KW"/>
</dbReference>
<keyword evidence="4" id="KW-0808">Transferase</keyword>
<proteinExistence type="inferred from homology"/>
<evidence type="ECO:0000256" key="4">
    <source>
        <dbReference type="ARBA" id="ARBA00022679"/>
    </source>
</evidence>
<dbReference type="SUPFAM" id="SSF51161">
    <property type="entry name" value="Trimeric LpxA-like enzymes"/>
    <property type="match status" value="1"/>
</dbReference>
<dbReference type="Proteomes" id="UP000680348">
    <property type="component" value="Unassembled WGS sequence"/>
</dbReference>
<keyword evidence="10" id="KW-1185">Reference proteome</keyword>
<dbReference type="PROSITE" id="PS00101">
    <property type="entry name" value="HEXAPEP_TRANSFERASES"/>
    <property type="match status" value="1"/>
</dbReference>
<protein>
    <recommendedName>
        <fullName evidence="3">Chloramphenicol acetyltransferase</fullName>
        <ecNumber evidence="2">2.3.1.28</ecNumber>
    </recommendedName>
</protein>
<dbReference type="PANTHER" id="PTHR43300">
    <property type="entry name" value="ACETYLTRANSFERASE"/>
    <property type="match status" value="1"/>
</dbReference>
<reference evidence="9" key="1">
    <citation type="submission" date="2021-04" db="EMBL/GenBank/DDBJ databases">
        <title>Pseudaminobacter soli sp. nov., isolated from paddy soil contaminated by heavy metals.</title>
        <authorList>
            <person name="Zhang K."/>
        </authorList>
    </citation>
    <scope>NUCLEOTIDE SEQUENCE</scope>
    <source>
        <strain evidence="9">19-2017</strain>
    </source>
</reference>
<comment type="similarity">
    <text evidence="1">Belongs to the transferase hexapeptide repeat family.</text>
</comment>
<comment type="caution">
    <text evidence="9">The sequence shown here is derived from an EMBL/GenBank/DDBJ whole genome shotgun (WGS) entry which is preliminary data.</text>
</comment>